<dbReference type="PANTHER" id="PTHR30349">
    <property type="entry name" value="PHAGE INTEGRASE-RELATED"/>
    <property type="match status" value="1"/>
</dbReference>
<evidence type="ECO:0000256" key="4">
    <source>
        <dbReference type="ARBA" id="ARBA00023172"/>
    </source>
</evidence>
<dbReference type="SUPFAM" id="SSF56349">
    <property type="entry name" value="DNA breaking-rejoining enzymes"/>
    <property type="match status" value="1"/>
</dbReference>
<dbReference type="Gene3D" id="1.10.443.10">
    <property type="entry name" value="Intergrase catalytic core"/>
    <property type="match status" value="1"/>
</dbReference>
<dbReference type="InterPro" id="IPR011010">
    <property type="entry name" value="DNA_brk_join_enz"/>
</dbReference>
<evidence type="ECO:0000256" key="3">
    <source>
        <dbReference type="ARBA" id="ARBA00023125"/>
    </source>
</evidence>
<dbReference type="Pfam" id="PF20172">
    <property type="entry name" value="DUF6538"/>
    <property type="match status" value="1"/>
</dbReference>
<dbReference type="InterPro" id="IPR050090">
    <property type="entry name" value="Tyrosine_recombinase_XerCD"/>
</dbReference>
<dbReference type="KEGG" id="sch:Sphch_3110"/>
<keyword evidence="3" id="KW-0238">DNA-binding</keyword>
<keyword evidence="7" id="KW-1185">Reference proteome</keyword>
<dbReference type="AlphaFoldDB" id="F6F2R4"/>
<feature type="domain" description="Tyr recombinase" evidence="5">
    <location>
        <begin position="210"/>
        <end position="407"/>
    </location>
</feature>
<dbReference type="InterPro" id="IPR002104">
    <property type="entry name" value="Integrase_catalytic"/>
</dbReference>
<dbReference type="RefSeq" id="WP_013848956.1">
    <property type="nucleotide sequence ID" value="NC_015594.1"/>
</dbReference>
<organism evidence="6 7">
    <name type="scientific">Sphingobium chlorophenolicum L-1</name>
    <dbReference type="NCBI Taxonomy" id="690566"/>
    <lineage>
        <taxon>Bacteria</taxon>
        <taxon>Pseudomonadati</taxon>
        <taxon>Pseudomonadota</taxon>
        <taxon>Alphaproteobacteria</taxon>
        <taxon>Sphingomonadales</taxon>
        <taxon>Sphingomonadaceae</taxon>
        <taxon>Sphingobium</taxon>
    </lineage>
</organism>
<accession>F6F2R4</accession>
<evidence type="ECO:0000313" key="7">
    <source>
        <dbReference type="Proteomes" id="UP000007150"/>
    </source>
</evidence>
<dbReference type="PANTHER" id="PTHR30349:SF64">
    <property type="entry name" value="PROPHAGE INTEGRASE INTD-RELATED"/>
    <property type="match status" value="1"/>
</dbReference>
<protein>
    <submittedName>
        <fullName evidence="6">Integrase family protein</fullName>
    </submittedName>
</protein>
<dbReference type="STRING" id="690566.Sphch_3110"/>
<dbReference type="GO" id="GO:0015074">
    <property type="term" value="P:DNA integration"/>
    <property type="evidence" value="ECO:0007669"/>
    <property type="project" value="UniProtKB-KW"/>
</dbReference>
<evidence type="ECO:0000259" key="5">
    <source>
        <dbReference type="PROSITE" id="PS51898"/>
    </source>
</evidence>
<dbReference type="InterPro" id="IPR010998">
    <property type="entry name" value="Integrase_recombinase_N"/>
</dbReference>
<dbReference type="Proteomes" id="UP000007150">
    <property type="component" value="Chromosome 2"/>
</dbReference>
<evidence type="ECO:0000256" key="2">
    <source>
        <dbReference type="ARBA" id="ARBA00022908"/>
    </source>
</evidence>
<gene>
    <name evidence="6" type="ORF">Sphch_3110</name>
</gene>
<evidence type="ECO:0000256" key="1">
    <source>
        <dbReference type="ARBA" id="ARBA00008857"/>
    </source>
</evidence>
<dbReference type="HOGENOM" id="CLU_022238_2_0_5"/>
<dbReference type="Pfam" id="PF00589">
    <property type="entry name" value="Phage_integrase"/>
    <property type="match status" value="1"/>
</dbReference>
<dbReference type="EMBL" id="CP002799">
    <property type="protein sequence ID" value="AEG50726.1"/>
    <property type="molecule type" value="Genomic_DNA"/>
</dbReference>
<keyword evidence="4" id="KW-0233">DNA recombination</keyword>
<dbReference type="PROSITE" id="PS51898">
    <property type="entry name" value="TYR_RECOMBINASE"/>
    <property type="match status" value="1"/>
</dbReference>
<dbReference type="Gene3D" id="1.10.150.130">
    <property type="match status" value="1"/>
</dbReference>
<evidence type="ECO:0000313" key="6">
    <source>
        <dbReference type="EMBL" id="AEG50726.1"/>
    </source>
</evidence>
<proteinExistence type="inferred from homology"/>
<keyword evidence="2" id="KW-0229">DNA integration</keyword>
<comment type="similarity">
    <text evidence="1">Belongs to the 'phage' integrase family.</text>
</comment>
<reference evidence="6 7" key="1">
    <citation type="submission" date="2011-05" db="EMBL/GenBank/DDBJ databases">
        <title>Complete sequence of chromosome 2 of Sphingobium chlorophenolicum L-1.</title>
        <authorList>
            <consortium name="US DOE Joint Genome Institute"/>
            <person name="Lucas S."/>
            <person name="Han J."/>
            <person name="Lapidus A."/>
            <person name="Cheng J.-F."/>
            <person name="Goodwin L."/>
            <person name="Pitluck S."/>
            <person name="Peters L."/>
            <person name="Daligault H."/>
            <person name="Han C."/>
            <person name="Tapia R."/>
            <person name="Land M."/>
            <person name="Hauser L."/>
            <person name="Kyrpides N."/>
            <person name="Ivanova N."/>
            <person name="Pagani I."/>
            <person name="Turner P."/>
            <person name="Copley S."/>
            <person name="Woyke T."/>
        </authorList>
    </citation>
    <scope>NUCLEOTIDE SEQUENCE [LARGE SCALE GENOMIC DNA]</scope>
    <source>
        <strain evidence="6 7">L-1</strain>
    </source>
</reference>
<dbReference type="GO" id="GO:0003677">
    <property type="term" value="F:DNA binding"/>
    <property type="evidence" value="ECO:0007669"/>
    <property type="project" value="UniProtKB-KW"/>
</dbReference>
<dbReference type="InterPro" id="IPR013762">
    <property type="entry name" value="Integrase-like_cat_sf"/>
</dbReference>
<dbReference type="GO" id="GO:0006310">
    <property type="term" value="P:DNA recombination"/>
    <property type="evidence" value="ECO:0007669"/>
    <property type="project" value="UniProtKB-KW"/>
</dbReference>
<name>F6F2R4_SPHCR</name>
<sequence length="415" mass="47163">MSTYLLKRDGGSYYFRRAIPTNLRPFIGGRREWVKSLGTKSRPEAKQRIPKLVIETDRELNRAAAMLNGRPSSDDGPFEQPSIFIYRAAEPSPDAHVGVPVRLLDTLEAYIQEQRIKPSTASEWRSIIKKLIAFVGHDDASRLNVEELDRWRDMLLTETTKRGTLRDPGTVKDKYLAAVRATLNWAVEKRLIPANVATKVAVRVPRKALLRTRDFNPDEVKAILSATLDGPWIGVPEIKALSRRWIPWICAYTGARVNEISQIRNDDIYKVGDVWVFRITPEAGTVKSNISRIIPIHNHLIEQGVIESLKARNGAIFYDPFRRRNKDSNIRYCKKVGENLRDWIRSDIGITDPYVQPNHGWRHTFKTLALEVGIPERVADFIQGHAPKTVGQSYGSVSLPVLVSAISKIPRYEVE</sequence>
<dbReference type="InterPro" id="IPR046668">
    <property type="entry name" value="DUF6538"/>
</dbReference>